<keyword evidence="4 8" id="KW-0653">Protein transport</keyword>
<feature type="transmembrane region" description="Helical" evidence="8">
    <location>
        <begin position="69"/>
        <end position="89"/>
    </location>
</feature>
<dbReference type="EMBL" id="GL376610">
    <property type="status" value="NOT_ANNOTATED_CDS"/>
    <property type="molecule type" value="Genomic_DNA"/>
</dbReference>
<evidence type="ECO:0000313" key="10">
    <source>
        <dbReference type="Proteomes" id="UP000019132"/>
    </source>
</evidence>
<proteinExistence type="inferred from homology"/>
<dbReference type="eggNOG" id="KOG2887">
    <property type="taxonomic scope" value="Eukaryota"/>
</dbReference>
<dbReference type="OMA" id="ISCCDTE"/>
<keyword evidence="3 8" id="KW-0812">Transmembrane</keyword>
<feature type="transmembrane region" description="Helical" evidence="8">
    <location>
        <begin position="127"/>
        <end position="147"/>
    </location>
</feature>
<dbReference type="AlphaFoldDB" id="K3X5F8"/>
<evidence type="ECO:0000256" key="5">
    <source>
        <dbReference type="ARBA" id="ARBA00022989"/>
    </source>
</evidence>
<dbReference type="GO" id="GO:0012505">
    <property type="term" value="C:endomembrane system"/>
    <property type="evidence" value="ECO:0007669"/>
    <property type="project" value="UniProtKB-ARBA"/>
</dbReference>
<dbReference type="Pfam" id="PF04178">
    <property type="entry name" value="Got1"/>
    <property type="match status" value="1"/>
</dbReference>
<evidence type="ECO:0000256" key="3">
    <source>
        <dbReference type="ARBA" id="ARBA00022692"/>
    </source>
</evidence>
<dbReference type="VEuPathDB" id="FungiDB:PYU1_G012431"/>
<keyword evidence="5 8" id="KW-1133">Transmembrane helix</keyword>
<dbReference type="EnsemblProtists" id="PYU1_T012457">
    <property type="protein sequence ID" value="PYU1_T012457"/>
    <property type="gene ID" value="PYU1_G012431"/>
</dbReference>
<evidence type="ECO:0000313" key="9">
    <source>
        <dbReference type="EnsemblProtists" id="PYU1_T012457"/>
    </source>
</evidence>
<reference evidence="10" key="1">
    <citation type="journal article" date="2010" name="Genome Biol.">
        <title>Genome sequence of the necrotrophic plant pathogen Pythium ultimum reveals original pathogenicity mechanisms and effector repertoire.</title>
        <authorList>
            <person name="Levesque C.A."/>
            <person name="Brouwer H."/>
            <person name="Cano L."/>
            <person name="Hamilton J.P."/>
            <person name="Holt C."/>
            <person name="Huitema E."/>
            <person name="Raffaele S."/>
            <person name="Robideau G.P."/>
            <person name="Thines M."/>
            <person name="Win J."/>
            <person name="Zerillo M.M."/>
            <person name="Beakes G.W."/>
            <person name="Boore J.L."/>
            <person name="Busam D."/>
            <person name="Dumas B."/>
            <person name="Ferriera S."/>
            <person name="Fuerstenberg S.I."/>
            <person name="Gachon C.M."/>
            <person name="Gaulin E."/>
            <person name="Govers F."/>
            <person name="Grenville-Briggs L."/>
            <person name="Horner N."/>
            <person name="Hostetler J."/>
            <person name="Jiang R.H."/>
            <person name="Johnson J."/>
            <person name="Krajaejun T."/>
            <person name="Lin H."/>
            <person name="Meijer H.J."/>
            <person name="Moore B."/>
            <person name="Morris P."/>
            <person name="Phuntmart V."/>
            <person name="Puiu D."/>
            <person name="Shetty J."/>
            <person name="Stajich J.E."/>
            <person name="Tripathy S."/>
            <person name="Wawra S."/>
            <person name="van West P."/>
            <person name="Whitty B.R."/>
            <person name="Coutinho P.M."/>
            <person name="Henrissat B."/>
            <person name="Martin F."/>
            <person name="Thomas P.D."/>
            <person name="Tyler B.M."/>
            <person name="De Vries R.P."/>
            <person name="Kamoun S."/>
            <person name="Yandell M."/>
            <person name="Tisserat N."/>
            <person name="Buell C.R."/>
        </authorList>
    </citation>
    <scope>NUCLEOTIDE SEQUENCE</scope>
    <source>
        <strain evidence="10">DAOM:BR144</strain>
    </source>
</reference>
<organism evidence="9 10">
    <name type="scientific">Globisporangium ultimum (strain ATCC 200006 / CBS 805.95 / DAOM BR144)</name>
    <name type="common">Pythium ultimum</name>
    <dbReference type="NCBI Taxonomy" id="431595"/>
    <lineage>
        <taxon>Eukaryota</taxon>
        <taxon>Sar</taxon>
        <taxon>Stramenopiles</taxon>
        <taxon>Oomycota</taxon>
        <taxon>Peronosporomycetes</taxon>
        <taxon>Pythiales</taxon>
        <taxon>Pythiaceae</taxon>
        <taxon>Globisporangium</taxon>
    </lineage>
</organism>
<dbReference type="InterPro" id="IPR011691">
    <property type="entry name" value="Vesicle_transpt_SFT2"/>
</dbReference>
<comment type="subcellular location">
    <subcellularLocation>
        <location evidence="1 8">Membrane</location>
        <topology evidence="1 8">Multi-pass membrane protein</topology>
    </subcellularLocation>
</comment>
<keyword evidence="6 8" id="KW-0472">Membrane</keyword>
<comment type="function">
    <text evidence="8">May be involved in fusion of retrograde transport vesicles derived from an endocytic compartment with the Golgi complex.</text>
</comment>
<keyword evidence="10" id="KW-1185">Reference proteome</keyword>
<reference evidence="10" key="2">
    <citation type="submission" date="2010-04" db="EMBL/GenBank/DDBJ databases">
        <authorList>
            <person name="Buell R."/>
            <person name="Hamilton J."/>
            <person name="Hostetler J."/>
        </authorList>
    </citation>
    <scope>NUCLEOTIDE SEQUENCE [LARGE SCALE GENOMIC DNA]</scope>
    <source>
        <strain evidence="10">DAOM:BR144</strain>
    </source>
</reference>
<dbReference type="GO" id="GO:0015031">
    <property type="term" value="P:protein transport"/>
    <property type="evidence" value="ECO:0007669"/>
    <property type="project" value="UniProtKB-KW"/>
</dbReference>
<dbReference type="HOGENOM" id="CLU_099529_2_0_1"/>
<dbReference type="InParanoid" id="K3X5F8"/>
<accession>K3X5F8</accession>
<protein>
    <recommendedName>
        <fullName evidence="8">Vesicle transport protein</fullName>
    </recommendedName>
</protein>
<feature type="transmembrane region" description="Helical" evidence="8">
    <location>
        <begin position="101"/>
        <end position="121"/>
    </location>
</feature>
<sequence>MEQIKVIIGRDKSTPSVSTTESLAKTCPSLTRTQRLVGFGACFCLGYIISFGSTFALIGGSANGAKFGITYSIGNIIALCGSGFLVGPAEQVKLMMKPVRRVAAIVYLSMIVIVLGVAIGAPQLGGLVLFLVFIQFTAAVWYSLSYIPYGRKMLTGMCKKVCGSTME</sequence>
<dbReference type="PANTHER" id="PTHR23137">
    <property type="entry name" value="VESICLE TRANSPORT PROTEIN-RELATED"/>
    <property type="match status" value="1"/>
</dbReference>
<comment type="similarity">
    <text evidence="7 8">Belongs to the SFT2 family.</text>
</comment>
<dbReference type="GO" id="GO:0005737">
    <property type="term" value="C:cytoplasm"/>
    <property type="evidence" value="ECO:0007669"/>
    <property type="project" value="UniProtKB-ARBA"/>
</dbReference>
<dbReference type="GO" id="GO:0016192">
    <property type="term" value="P:vesicle-mediated transport"/>
    <property type="evidence" value="ECO:0007669"/>
    <property type="project" value="InterPro"/>
</dbReference>
<evidence type="ECO:0000256" key="8">
    <source>
        <dbReference type="RuleBase" id="RU363111"/>
    </source>
</evidence>
<feature type="transmembrane region" description="Helical" evidence="8">
    <location>
        <begin position="36"/>
        <end position="57"/>
    </location>
</feature>
<reference evidence="9" key="3">
    <citation type="submission" date="2015-02" db="UniProtKB">
        <authorList>
            <consortium name="EnsemblProtists"/>
        </authorList>
    </citation>
    <scope>IDENTIFICATION</scope>
    <source>
        <strain evidence="9">DAOM BR144</strain>
    </source>
</reference>
<name>K3X5F8_GLOUD</name>
<evidence type="ECO:0000256" key="7">
    <source>
        <dbReference type="ARBA" id="ARBA00025800"/>
    </source>
</evidence>
<evidence type="ECO:0000256" key="1">
    <source>
        <dbReference type="ARBA" id="ARBA00004141"/>
    </source>
</evidence>
<evidence type="ECO:0000256" key="2">
    <source>
        <dbReference type="ARBA" id="ARBA00022448"/>
    </source>
</evidence>
<dbReference type="InterPro" id="IPR007305">
    <property type="entry name" value="Vesicle_transpt_Got1/SFT2"/>
</dbReference>
<keyword evidence="2 8" id="KW-0813">Transport</keyword>
<dbReference type="Proteomes" id="UP000019132">
    <property type="component" value="Unassembled WGS sequence"/>
</dbReference>
<dbReference type="STRING" id="431595.K3X5F8"/>
<dbReference type="GO" id="GO:0016020">
    <property type="term" value="C:membrane"/>
    <property type="evidence" value="ECO:0007669"/>
    <property type="project" value="UniProtKB-SubCell"/>
</dbReference>
<evidence type="ECO:0000256" key="4">
    <source>
        <dbReference type="ARBA" id="ARBA00022927"/>
    </source>
</evidence>
<dbReference type="PANTHER" id="PTHR23137:SF6">
    <property type="entry name" value="VESICLE TRANSPORT PROTEIN"/>
    <property type="match status" value="1"/>
</dbReference>
<evidence type="ECO:0000256" key="6">
    <source>
        <dbReference type="ARBA" id="ARBA00023136"/>
    </source>
</evidence>